<sequence length="126" mass="14140">MAEEGFGTSGSDTEFGARAASIYALVAHRLDTFYEHGHWMTPAQGATLCGEWAMRNRRNFPLQERRRISELSDDIASQIRDSLSREAGLFTAHELMESLDPRHASEIGASIMQECVRVLKAEWPEA</sequence>
<evidence type="ECO:0000313" key="2">
    <source>
        <dbReference type="Proteomes" id="UP001548590"/>
    </source>
</evidence>
<dbReference type="EMBL" id="JBEWLZ010000001">
    <property type="protein sequence ID" value="MET1488537.1"/>
    <property type="molecule type" value="Genomic_DNA"/>
</dbReference>
<keyword evidence="2" id="KW-1185">Reference proteome</keyword>
<dbReference type="Proteomes" id="UP001548590">
    <property type="component" value="Unassembled WGS sequence"/>
</dbReference>
<gene>
    <name evidence="1" type="ORF">ABVT11_01760</name>
</gene>
<accession>A0ABV2CM06</accession>
<name>A0ABV2CM06_9RHOO</name>
<organism evidence="1 2">
    <name type="scientific">Uliginosibacterium paludis</name>
    <dbReference type="NCBI Taxonomy" id="1615952"/>
    <lineage>
        <taxon>Bacteria</taxon>
        <taxon>Pseudomonadati</taxon>
        <taxon>Pseudomonadota</taxon>
        <taxon>Betaproteobacteria</taxon>
        <taxon>Rhodocyclales</taxon>
        <taxon>Zoogloeaceae</taxon>
        <taxon>Uliginosibacterium</taxon>
    </lineage>
</organism>
<proteinExistence type="predicted"/>
<evidence type="ECO:0000313" key="1">
    <source>
        <dbReference type="EMBL" id="MET1488537.1"/>
    </source>
</evidence>
<reference evidence="1 2" key="1">
    <citation type="submission" date="2024-07" db="EMBL/GenBank/DDBJ databases">
        <title>Uliginosibacterium paludis KCTC:42655.</title>
        <authorList>
            <person name="Kim M.K."/>
        </authorList>
    </citation>
    <scope>NUCLEOTIDE SEQUENCE [LARGE SCALE GENOMIC DNA]</scope>
    <source>
        <strain evidence="1 2">KCTC 42655</strain>
    </source>
</reference>
<comment type="caution">
    <text evidence="1">The sequence shown here is derived from an EMBL/GenBank/DDBJ whole genome shotgun (WGS) entry which is preliminary data.</text>
</comment>
<dbReference type="RefSeq" id="WP_345926742.1">
    <property type="nucleotide sequence ID" value="NZ_JBDIVF010000003.1"/>
</dbReference>
<protein>
    <submittedName>
        <fullName evidence="1">Uncharacterized protein</fullName>
    </submittedName>
</protein>